<evidence type="ECO:0000313" key="2">
    <source>
        <dbReference type="EMBL" id="EKF55074.1"/>
    </source>
</evidence>
<dbReference type="Pfam" id="PF03432">
    <property type="entry name" value="Relaxase"/>
    <property type="match status" value="1"/>
</dbReference>
<keyword evidence="3" id="KW-1185">Reference proteome</keyword>
<protein>
    <submittedName>
        <fullName evidence="2">Mobilization protein mobB</fullName>
    </submittedName>
</protein>
<feature type="domain" description="MobA/VirD2-like nuclease" evidence="1">
    <location>
        <begin position="17"/>
        <end position="140"/>
    </location>
</feature>
<comment type="caution">
    <text evidence="2">The sequence shown here is derived from an EMBL/GenBank/DDBJ whole genome shotgun (WGS) entry which is preliminary data.</text>
</comment>
<dbReference type="InterPro" id="IPR005094">
    <property type="entry name" value="Endonuclease_MobA/VirD2"/>
</dbReference>
<dbReference type="Proteomes" id="UP000007364">
    <property type="component" value="Unassembled WGS sequence"/>
</dbReference>
<dbReference type="AlphaFoldDB" id="K2PU21"/>
<dbReference type="RefSeq" id="WP_008991735.1">
    <property type="nucleotide sequence ID" value="NZ_AMSG01000011.1"/>
</dbReference>
<evidence type="ECO:0000259" key="1">
    <source>
        <dbReference type="Pfam" id="PF03432"/>
    </source>
</evidence>
<dbReference type="STRING" id="555500.I215_09436"/>
<organism evidence="2 3">
    <name type="scientific">Galbibacter marinus</name>
    <dbReference type="NCBI Taxonomy" id="555500"/>
    <lineage>
        <taxon>Bacteria</taxon>
        <taxon>Pseudomonadati</taxon>
        <taxon>Bacteroidota</taxon>
        <taxon>Flavobacteriia</taxon>
        <taxon>Flavobacteriales</taxon>
        <taxon>Flavobacteriaceae</taxon>
        <taxon>Galbibacter</taxon>
    </lineage>
</organism>
<accession>K2PU21</accession>
<gene>
    <name evidence="2" type="ORF">I215_09436</name>
</gene>
<proteinExistence type="predicted"/>
<dbReference type="EMBL" id="AMSG01000011">
    <property type="protein sequence ID" value="EKF55074.1"/>
    <property type="molecule type" value="Genomic_DNA"/>
</dbReference>
<reference evidence="2 3" key="1">
    <citation type="journal article" date="2012" name="J. Bacteriol.">
        <title>Genome Sequence of Galbibacter marinum Type Strain ck-I2-15.</title>
        <authorList>
            <person name="Lai Q."/>
            <person name="Li C."/>
            <person name="Shao Z."/>
        </authorList>
    </citation>
    <scope>NUCLEOTIDE SEQUENCE [LARGE SCALE GENOMIC DNA]</scope>
    <source>
        <strain evidence="3">ck-I2-15</strain>
    </source>
</reference>
<dbReference type="OrthoDB" id="3035232at2"/>
<evidence type="ECO:0000313" key="3">
    <source>
        <dbReference type="Proteomes" id="UP000007364"/>
    </source>
</evidence>
<sequence length="287" mass="32812">MIGKGHAISQTKDSISYGWNQEKDAEVVFRQHLMGENPTEIAREFRFIQSQNHYCKNNTLSFILSPTIEDGKKLNLRDLQEICLKFTSQMKLINRQAIGFVHRDKEHLHIHLYVNRIDFNGNVYDDSFLDPRSMRTAVQVAQQMNLTTVKDVVLEKLGRLSPVRSKIRSIHDHVINRYRPKNFDQYIRHMKAKGVEVIPSITKDGNLRGFRLAYGNHNLKASEIHRSMGGGNLAIELYGRSIIRSNNIIPVKIEGTLVPIAPKLAHRIATRIASKIIKQTKGVGIEI</sequence>
<dbReference type="eggNOG" id="COG3843">
    <property type="taxonomic scope" value="Bacteria"/>
</dbReference>
<dbReference type="PATRIC" id="fig|555500.3.peg.1952"/>
<name>K2PU21_9FLAO</name>